<dbReference type="GO" id="GO:0016020">
    <property type="term" value="C:membrane"/>
    <property type="evidence" value="ECO:0007669"/>
    <property type="project" value="UniProtKB-SubCell"/>
</dbReference>
<evidence type="ECO:0000313" key="8">
    <source>
        <dbReference type="EMBL" id="KAK2616031.1"/>
    </source>
</evidence>
<feature type="region of interest" description="Disordered" evidence="7">
    <location>
        <begin position="1"/>
        <end position="23"/>
    </location>
</feature>
<evidence type="ECO:0000256" key="3">
    <source>
        <dbReference type="ARBA" id="ARBA00004370"/>
    </source>
</evidence>
<keyword evidence="4" id="KW-0256">Endoplasmic reticulum</keyword>
<dbReference type="GO" id="GO:0005783">
    <property type="term" value="C:endoplasmic reticulum"/>
    <property type="evidence" value="ECO:0007669"/>
    <property type="project" value="UniProtKB-SubCell"/>
</dbReference>
<dbReference type="Proteomes" id="UP001265746">
    <property type="component" value="Unassembled WGS sequence"/>
</dbReference>
<dbReference type="EMBL" id="JAUJFL010000001">
    <property type="protein sequence ID" value="KAK2616031.1"/>
    <property type="molecule type" value="Genomic_DNA"/>
</dbReference>
<name>A0AAD9STM1_PHOAM</name>
<keyword evidence="5" id="KW-0496">Mitochondrion</keyword>
<keyword evidence="9" id="KW-1185">Reference proteome</keyword>
<dbReference type="PANTHER" id="PTHR48182">
    <property type="entry name" value="PROTEIN SERAC1"/>
    <property type="match status" value="1"/>
</dbReference>
<evidence type="ECO:0000256" key="2">
    <source>
        <dbReference type="ARBA" id="ARBA00004240"/>
    </source>
</evidence>
<evidence type="ECO:0000256" key="5">
    <source>
        <dbReference type="ARBA" id="ARBA00023128"/>
    </source>
</evidence>
<evidence type="ECO:0000256" key="7">
    <source>
        <dbReference type="SAM" id="MobiDB-lite"/>
    </source>
</evidence>
<evidence type="ECO:0000256" key="1">
    <source>
        <dbReference type="ARBA" id="ARBA00004173"/>
    </source>
</evidence>
<proteinExistence type="predicted"/>
<reference evidence="8" key="1">
    <citation type="submission" date="2023-06" db="EMBL/GenBank/DDBJ databases">
        <authorList>
            <person name="Noh H."/>
        </authorList>
    </citation>
    <scope>NUCLEOTIDE SEQUENCE</scope>
    <source>
        <strain evidence="8">DUCC20226</strain>
    </source>
</reference>
<protein>
    <submittedName>
        <fullName evidence="8">Uncharacterized protein</fullName>
    </submittedName>
</protein>
<evidence type="ECO:0000313" key="9">
    <source>
        <dbReference type="Proteomes" id="UP001265746"/>
    </source>
</evidence>
<comment type="caution">
    <text evidence="8">The sequence shown here is derived from an EMBL/GenBank/DDBJ whole genome shotgun (WGS) entry which is preliminary data.</text>
</comment>
<dbReference type="PANTHER" id="PTHR48182:SF2">
    <property type="entry name" value="PROTEIN SERAC1"/>
    <property type="match status" value="1"/>
</dbReference>
<evidence type="ECO:0000256" key="4">
    <source>
        <dbReference type="ARBA" id="ARBA00022824"/>
    </source>
</evidence>
<accession>A0AAD9STM1</accession>
<dbReference type="InterPro" id="IPR052374">
    <property type="entry name" value="SERAC1"/>
</dbReference>
<comment type="subcellular location">
    <subcellularLocation>
        <location evidence="2">Endoplasmic reticulum</location>
    </subcellularLocation>
    <subcellularLocation>
        <location evidence="3">Membrane</location>
    </subcellularLocation>
    <subcellularLocation>
        <location evidence="1">Mitochondrion</location>
    </subcellularLocation>
</comment>
<organism evidence="8 9">
    <name type="scientific">Phomopsis amygdali</name>
    <name type="common">Fusicoccum amygdali</name>
    <dbReference type="NCBI Taxonomy" id="1214568"/>
    <lineage>
        <taxon>Eukaryota</taxon>
        <taxon>Fungi</taxon>
        <taxon>Dikarya</taxon>
        <taxon>Ascomycota</taxon>
        <taxon>Pezizomycotina</taxon>
        <taxon>Sordariomycetes</taxon>
        <taxon>Sordariomycetidae</taxon>
        <taxon>Diaporthales</taxon>
        <taxon>Diaporthaceae</taxon>
        <taxon>Diaporthe</taxon>
    </lineage>
</organism>
<sequence length="223" mass="25396">MSSNVHGLNPRGKSVKNHAWDTWRKPDGASGKLWMRDDLPMSLPDARILLYEYDSRVFSGTHGLVFFGTPHEGGNLKDAKVKLGFTAAKIAQSLGLEPNESIVQALKPGSLFSDFLKEAFRHQLENYNIVSFWEKESTIVTKESATFGLPGHRENIIGLEAKHSNICRFDLEIEEDRDVYEFVKNNMLWVYEEALKEADMEQRLEALEMGKTVSHHQSESLRE</sequence>
<dbReference type="GO" id="GO:0005739">
    <property type="term" value="C:mitochondrion"/>
    <property type="evidence" value="ECO:0007669"/>
    <property type="project" value="UniProtKB-SubCell"/>
</dbReference>
<gene>
    <name evidence="8" type="ORF">N8I77_002749</name>
</gene>
<keyword evidence="6" id="KW-0472">Membrane</keyword>
<evidence type="ECO:0000256" key="6">
    <source>
        <dbReference type="ARBA" id="ARBA00023136"/>
    </source>
</evidence>
<dbReference type="AlphaFoldDB" id="A0AAD9STM1"/>